<dbReference type="PANTHER" id="PTHR35719:SF5">
    <property type="entry name" value="T6K12.7 PROTEIN"/>
    <property type="match status" value="1"/>
</dbReference>
<keyword evidence="2" id="KW-1185">Reference proteome</keyword>
<organism evidence="1 2">
    <name type="scientific">Sphagnum jensenii</name>
    <dbReference type="NCBI Taxonomy" id="128206"/>
    <lineage>
        <taxon>Eukaryota</taxon>
        <taxon>Viridiplantae</taxon>
        <taxon>Streptophyta</taxon>
        <taxon>Embryophyta</taxon>
        <taxon>Bryophyta</taxon>
        <taxon>Sphagnophytina</taxon>
        <taxon>Sphagnopsida</taxon>
        <taxon>Sphagnales</taxon>
        <taxon>Sphagnaceae</taxon>
        <taxon>Sphagnum</taxon>
    </lineage>
</organism>
<sequence>MSEQVMMALCSGRGSRLGHPSCSYESSGFFRSAATRQYSQRSLCRQQTCIFVLECQFNPSKILCLRDGVTKKEKSATRLKRRSYLTRTQRHTSSSPTRYRRNGDSDVSEDNNVWDSNAENIWRRRSYSKGFFSPQSDKSSNPPPGWKQPRKEWDYDSKDKTSDSRWQWWQFAKDNDEYDYESGEEEEEEEEEEDNESDFDFKSILQEQVFSLLRLGFPLIILVLPWLLGNPVILMIGLTAIPAVQKAVGPVLSQVWRAFLDFAGYPVPPKRRQKPPSSRQMGGFEERGGETFSGWSSGVDYTQPYRYTRQRPGMDGNSGAQEDGYREDVRYREEDVAYQDLDADLDRFSQDPRASRPVATVGDLGSRVNEVGRAGEMRGWDELTVDRRRRMSTQRRPGKPGRLVRKRARKEKPLLVRLILALFPFLQDWGGWLSVLLFLPLLDSFWAVVAA</sequence>
<dbReference type="Proteomes" id="UP001497444">
    <property type="component" value="Chromosome 12"/>
</dbReference>
<accession>A0ABP0W2U8</accession>
<name>A0ABP0W2U8_9BRYO</name>
<evidence type="ECO:0000313" key="1">
    <source>
        <dbReference type="EMBL" id="CAK9259900.1"/>
    </source>
</evidence>
<gene>
    <name evidence="1" type="ORF">CSSPJE1EN1_LOCUS5378</name>
</gene>
<evidence type="ECO:0000313" key="2">
    <source>
        <dbReference type="Proteomes" id="UP001497444"/>
    </source>
</evidence>
<protein>
    <submittedName>
        <fullName evidence="1">Uncharacterized protein</fullName>
    </submittedName>
</protein>
<dbReference type="PANTHER" id="PTHR35719">
    <property type="entry name" value="OS01G0680600 PROTEIN"/>
    <property type="match status" value="1"/>
</dbReference>
<reference evidence="1" key="1">
    <citation type="submission" date="2024-02" db="EMBL/GenBank/DDBJ databases">
        <authorList>
            <consortium name="ELIXIR-Norway"/>
            <consortium name="Elixir Norway"/>
        </authorList>
    </citation>
    <scope>NUCLEOTIDE SEQUENCE</scope>
</reference>
<proteinExistence type="predicted"/>
<dbReference type="EMBL" id="OZ020107">
    <property type="protein sequence ID" value="CAK9259900.1"/>
    <property type="molecule type" value="Genomic_DNA"/>
</dbReference>